<dbReference type="EMBL" id="CAJNNV010025591">
    <property type="protein sequence ID" value="CAE8615274.1"/>
    <property type="molecule type" value="Genomic_DNA"/>
</dbReference>
<dbReference type="Gene3D" id="3.40.50.1820">
    <property type="entry name" value="alpha/beta hydrolase"/>
    <property type="match status" value="1"/>
</dbReference>
<dbReference type="Proteomes" id="UP000654075">
    <property type="component" value="Unassembled WGS sequence"/>
</dbReference>
<reference evidence="1" key="1">
    <citation type="submission" date="2021-02" db="EMBL/GenBank/DDBJ databases">
        <authorList>
            <person name="Dougan E. K."/>
            <person name="Rhodes N."/>
            <person name="Thang M."/>
            <person name="Chan C."/>
        </authorList>
    </citation>
    <scope>NUCLEOTIDE SEQUENCE</scope>
</reference>
<protein>
    <submittedName>
        <fullName evidence="1">Uncharacterized protein</fullName>
    </submittedName>
</protein>
<sequence>MRVLWSSTTGMTARSSSPRTRTRLGVAAHYELDPVDVLVEKLCKAQKLPLWFFHSRNDQMCPFELIEDLVRRLRSASRSEVHLTDFEDNWSKMGHCADRVSYWTAPGQKLWKGDELFAWLASQVGPGRLEAAERAVAAAKIV</sequence>
<name>A0A813FRY9_POLGL</name>
<keyword evidence="2" id="KW-1185">Reference proteome</keyword>
<evidence type="ECO:0000313" key="1">
    <source>
        <dbReference type="EMBL" id="CAE8615274.1"/>
    </source>
</evidence>
<dbReference type="SUPFAM" id="SSF53474">
    <property type="entry name" value="alpha/beta-Hydrolases"/>
    <property type="match status" value="1"/>
</dbReference>
<comment type="caution">
    <text evidence="1">The sequence shown here is derived from an EMBL/GenBank/DDBJ whole genome shotgun (WGS) entry which is preliminary data.</text>
</comment>
<proteinExistence type="predicted"/>
<evidence type="ECO:0000313" key="2">
    <source>
        <dbReference type="Proteomes" id="UP000654075"/>
    </source>
</evidence>
<dbReference type="InterPro" id="IPR029058">
    <property type="entry name" value="AB_hydrolase_fold"/>
</dbReference>
<gene>
    <name evidence="1" type="ORF">PGLA1383_LOCUS32989</name>
</gene>
<organism evidence="1 2">
    <name type="scientific">Polarella glacialis</name>
    <name type="common">Dinoflagellate</name>
    <dbReference type="NCBI Taxonomy" id="89957"/>
    <lineage>
        <taxon>Eukaryota</taxon>
        <taxon>Sar</taxon>
        <taxon>Alveolata</taxon>
        <taxon>Dinophyceae</taxon>
        <taxon>Suessiales</taxon>
        <taxon>Suessiaceae</taxon>
        <taxon>Polarella</taxon>
    </lineage>
</organism>
<accession>A0A813FRY9</accession>
<dbReference type="AlphaFoldDB" id="A0A813FRY9"/>